<dbReference type="CDD" id="cd12455">
    <property type="entry name" value="RRM_like_Smg4_UPF3"/>
    <property type="match status" value="1"/>
</dbReference>
<evidence type="ECO:0000256" key="1">
    <source>
        <dbReference type="ARBA" id="ARBA00004123"/>
    </source>
</evidence>
<evidence type="ECO:0000313" key="7">
    <source>
        <dbReference type="EMBL" id="CAL5134734.1"/>
    </source>
</evidence>
<feature type="compositionally biased region" description="Low complexity" evidence="5">
    <location>
        <begin position="550"/>
        <end position="564"/>
    </location>
</feature>
<feature type="compositionally biased region" description="Basic and acidic residues" evidence="5">
    <location>
        <begin position="179"/>
        <end position="191"/>
    </location>
</feature>
<evidence type="ECO:0000313" key="8">
    <source>
        <dbReference type="Proteomes" id="UP001497525"/>
    </source>
</evidence>
<gene>
    <name evidence="7" type="ORF">CDAUBV1_LOCUS8701</name>
</gene>
<dbReference type="InterPro" id="IPR035979">
    <property type="entry name" value="RBD_domain_sf"/>
</dbReference>
<feature type="domain" description="UPF3" evidence="6">
    <location>
        <begin position="6"/>
        <end position="179"/>
    </location>
</feature>
<dbReference type="InterPro" id="IPR039722">
    <property type="entry name" value="Upf3"/>
</dbReference>
<keyword evidence="4" id="KW-0539">Nucleus</keyword>
<comment type="similarity">
    <text evidence="2">Belongs to the RENT3 family.</text>
</comment>
<evidence type="ECO:0000259" key="6">
    <source>
        <dbReference type="Pfam" id="PF03467"/>
    </source>
</evidence>
<dbReference type="Proteomes" id="UP001497525">
    <property type="component" value="Unassembled WGS sequence"/>
</dbReference>
<feature type="compositionally biased region" description="Polar residues" evidence="5">
    <location>
        <begin position="300"/>
        <end position="309"/>
    </location>
</feature>
<organism evidence="7 8">
    <name type="scientific">Calicophoron daubneyi</name>
    <name type="common">Rumen fluke</name>
    <name type="synonym">Paramphistomum daubneyi</name>
    <dbReference type="NCBI Taxonomy" id="300641"/>
    <lineage>
        <taxon>Eukaryota</taxon>
        <taxon>Metazoa</taxon>
        <taxon>Spiralia</taxon>
        <taxon>Lophotrochozoa</taxon>
        <taxon>Platyhelminthes</taxon>
        <taxon>Trematoda</taxon>
        <taxon>Digenea</taxon>
        <taxon>Plagiorchiida</taxon>
        <taxon>Pronocephalata</taxon>
        <taxon>Paramphistomoidea</taxon>
        <taxon>Paramphistomidae</taxon>
        <taxon>Calicophoron</taxon>
    </lineage>
</organism>
<feature type="compositionally biased region" description="Polar residues" evidence="5">
    <location>
        <begin position="351"/>
        <end position="360"/>
    </location>
</feature>
<reference evidence="7" key="1">
    <citation type="submission" date="2024-06" db="EMBL/GenBank/DDBJ databases">
        <authorList>
            <person name="Liu X."/>
            <person name="Lenzi L."/>
            <person name="Haldenby T S."/>
            <person name="Uol C."/>
        </authorList>
    </citation>
    <scope>NUCLEOTIDE SEQUENCE</scope>
</reference>
<feature type="compositionally biased region" description="Low complexity" evidence="5">
    <location>
        <begin position="320"/>
        <end position="338"/>
    </location>
</feature>
<dbReference type="GO" id="GO:0005730">
    <property type="term" value="C:nucleolus"/>
    <property type="evidence" value="ECO:0007669"/>
    <property type="project" value="TreeGrafter"/>
</dbReference>
<dbReference type="Pfam" id="PF03467">
    <property type="entry name" value="Smg4_UPF3"/>
    <property type="match status" value="1"/>
</dbReference>
<feature type="compositionally biased region" description="Basic and acidic residues" evidence="5">
    <location>
        <begin position="240"/>
        <end position="265"/>
    </location>
</feature>
<dbReference type="GO" id="GO:0005737">
    <property type="term" value="C:cytoplasm"/>
    <property type="evidence" value="ECO:0007669"/>
    <property type="project" value="TreeGrafter"/>
</dbReference>
<dbReference type="GO" id="GO:0003729">
    <property type="term" value="F:mRNA binding"/>
    <property type="evidence" value="ECO:0007669"/>
    <property type="project" value="TreeGrafter"/>
</dbReference>
<feature type="compositionally biased region" description="Basic and acidic residues" evidence="5">
    <location>
        <begin position="365"/>
        <end position="377"/>
    </location>
</feature>
<feature type="compositionally biased region" description="Polar residues" evidence="5">
    <location>
        <begin position="482"/>
        <end position="496"/>
    </location>
</feature>
<evidence type="ECO:0000256" key="2">
    <source>
        <dbReference type="ARBA" id="ARBA00005991"/>
    </source>
</evidence>
<accession>A0AAV2TF13</accession>
<dbReference type="GO" id="GO:0045727">
    <property type="term" value="P:positive regulation of translation"/>
    <property type="evidence" value="ECO:0007669"/>
    <property type="project" value="TreeGrafter"/>
</dbReference>
<dbReference type="Gene3D" id="3.30.70.330">
    <property type="match status" value="1"/>
</dbReference>
<evidence type="ECO:0000256" key="5">
    <source>
        <dbReference type="SAM" id="MobiDB-lite"/>
    </source>
</evidence>
<comment type="caution">
    <text evidence="7">The sequence shown here is derived from an EMBL/GenBank/DDBJ whole genome shotgun (WGS) entry which is preliminary data.</text>
</comment>
<dbReference type="PANTHER" id="PTHR13112:SF0">
    <property type="entry name" value="FI21285P1"/>
    <property type="match status" value="1"/>
</dbReference>
<evidence type="ECO:0000256" key="4">
    <source>
        <dbReference type="ARBA" id="ARBA00023242"/>
    </source>
</evidence>
<sequence>MKNCPTKVIIRRLPPKLTEEEFLRIVDPLPSHTYFRFCKPDPTFGSLGLSRAYVNFSDIDALFEFKERFDNYVFVDSEGNESLALVEFAVCQSLASSKESATGRRSEKLDKKQGTLNDDPEFIAFKKALEPHESGTETPENETKKTCWEAILEEIQARESASDKSQEVTPLLAFINQREQEARRKEEESARHGKQYKQGNPVTARKASRAEKVVRIQQSTTRRGSDSKRTGTSMYSNREYSYHSKVDDDSGPVDKSEKDSKDKQVHPTTLDVEEFPAMQGSQQPPAKVSMGPWSDRPSVWTASQATSPGDGNFSDVGSKPSGKSNTSSTASKASTPNSGENRPLNVDTRLAQESKSNSRVSVIPLDKRGYERKEHTTGDSNPADCSDGNDFGQSNYSPQPRESSGRCRRAVYYPPRQPSGFSAQSRKPSRVSRGRRDSDSSLPNHGSVGPEGADMPLDYDTDRAHPKSQVGRGRDTRRGGSASRNVNSPELETHNNYYRAPYRGGHANFRGVSHPRVSDYGDDAYRPNYSSDHYAGGPSRHSGGGGSGRGSSSSRGRGSSGPSGNAYRRQPGYSSRGGRPDP</sequence>
<dbReference type="SUPFAM" id="SSF54928">
    <property type="entry name" value="RNA-binding domain, RBD"/>
    <property type="match status" value="1"/>
</dbReference>
<dbReference type="InterPro" id="IPR005120">
    <property type="entry name" value="UPF3_dom"/>
</dbReference>
<feature type="region of interest" description="Disordered" evidence="5">
    <location>
        <begin position="179"/>
        <end position="582"/>
    </location>
</feature>
<name>A0AAV2TF13_CALDB</name>
<protein>
    <recommendedName>
        <fullName evidence="6">UPF3 domain-containing protein</fullName>
    </recommendedName>
</protein>
<keyword evidence="3" id="KW-0866">Nonsense-mediated mRNA decay</keyword>
<dbReference type="PANTHER" id="PTHR13112">
    <property type="entry name" value="UPF3 REGULATOR OF NONSENSE TRANSCRIPTS-LIKE PROTEIN"/>
    <property type="match status" value="1"/>
</dbReference>
<feature type="compositionally biased region" description="Polar residues" evidence="5">
    <location>
        <begin position="230"/>
        <end position="239"/>
    </location>
</feature>
<dbReference type="GO" id="GO:0000184">
    <property type="term" value="P:nuclear-transcribed mRNA catabolic process, nonsense-mediated decay"/>
    <property type="evidence" value="ECO:0007669"/>
    <property type="project" value="UniProtKB-KW"/>
</dbReference>
<comment type="subcellular location">
    <subcellularLocation>
        <location evidence="1">Nucleus</location>
    </subcellularLocation>
</comment>
<dbReference type="EMBL" id="CAXLJL010000223">
    <property type="protein sequence ID" value="CAL5134734.1"/>
    <property type="molecule type" value="Genomic_DNA"/>
</dbReference>
<dbReference type="InterPro" id="IPR012677">
    <property type="entry name" value="Nucleotide-bd_a/b_plait_sf"/>
</dbReference>
<proteinExistence type="inferred from homology"/>
<feature type="compositionally biased region" description="Basic and acidic residues" evidence="5">
    <location>
        <begin position="516"/>
        <end position="525"/>
    </location>
</feature>
<evidence type="ECO:0000256" key="3">
    <source>
        <dbReference type="ARBA" id="ARBA00023161"/>
    </source>
</evidence>
<feature type="compositionally biased region" description="Polar residues" evidence="5">
    <location>
        <begin position="391"/>
        <end position="402"/>
    </location>
</feature>
<dbReference type="AlphaFoldDB" id="A0AAV2TF13"/>